<sequence length="309" mass="32320">MLAFGQGALAQQAYPAKSVQVIVPWTPGQATDAAARTAADKLSAAMGQSFIVENKAGAGGTIGASYVARAKADGYTLLAGSTGSITTGPLLNGAPYSAKDFAPVSLIATVPYVLVTRSDFPAQSAQELVETLVKNPDKYTFASSGVGSIGHLTAELFTNRLGIKATHIPYNGSAKALTDVMSGEVTFMFDSPTSIASHVQSGKVRAYAVSSKNRSQTLPDVPTIAETTALKDFDLIAWIGLLAPAGTPDDVLDALNRQINSNLVGEEVQNRYRSLGIDLAKSTRADMARVIADENERVSKLLNAAGIKK</sequence>
<proteinExistence type="inferred from homology"/>
<name>A0A853FX69_9BURK</name>
<comment type="similarity">
    <text evidence="1">Belongs to the UPF0065 (bug) family.</text>
</comment>
<evidence type="ECO:0000313" key="3">
    <source>
        <dbReference type="Proteomes" id="UP000559809"/>
    </source>
</evidence>
<dbReference type="PIRSF" id="PIRSF017082">
    <property type="entry name" value="YflP"/>
    <property type="match status" value="1"/>
</dbReference>
<organism evidence="2 3">
    <name type="scientific">Parapusillimonas granuli</name>
    <dbReference type="NCBI Taxonomy" id="380911"/>
    <lineage>
        <taxon>Bacteria</taxon>
        <taxon>Pseudomonadati</taxon>
        <taxon>Pseudomonadota</taxon>
        <taxon>Betaproteobacteria</taxon>
        <taxon>Burkholderiales</taxon>
        <taxon>Alcaligenaceae</taxon>
        <taxon>Parapusillimonas</taxon>
    </lineage>
</organism>
<dbReference type="AlphaFoldDB" id="A0A853FX69"/>
<dbReference type="EMBL" id="JACCEM010000004">
    <property type="protein sequence ID" value="NYT49193.1"/>
    <property type="molecule type" value="Genomic_DNA"/>
</dbReference>
<reference evidence="2 3" key="1">
    <citation type="submission" date="2020-07" db="EMBL/GenBank/DDBJ databases">
        <title>Taxonomic revisions and descriptions of new bacterial species based on genomic comparisons in the high-G+C-content subgroup of the family Alcaligenaceae.</title>
        <authorList>
            <person name="Szabo A."/>
            <person name="Felfoldi T."/>
        </authorList>
    </citation>
    <scope>NUCLEOTIDE SEQUENCE [LARGE SCALE GENOMIC DNA]</scope>
    <source>
        <strain evidence="2 3">LMG 24012</strain>
    </source>
</reference>
<protein>
    <submittedName>
        <fullName evidence="2">Tripartite tricarboxylate transporter substrate binding protein</fullName>
    </submittedName>
</protein>
<dbReference type="InterPro" id="IPR005064">
    <property type="entry name" value="BUG"/>
</dbReference>
<dbReference type="InterPro" id="IPR042100">
    <property type="entry name" value="Bug_dom1"/>
</dbReference>
<accession>A0A853FX69</accession>
<dbReference type="Proteomes" id="UP000559809">
    <property type="component" value="Unassembled WGS sequence"/>
</dbReference>
<comment type="caution">
    <text evidence="2">The sequence shown here is derived from an EMBL/GenBank/DDBJ whole genome shotgun (WGS) entry which is preliminary data.</text>
</comment>
<dbReference type="PANTHER" id="PTHR42928:SF5">
    <property type="entry name" value="BLR1237 PROTEIN"/>
    <property type="match status" value="1"/>
</dbReference>
<dbReference type="PANTHER" id="PTHR42928">
    <property type="entry name" value="TRICARBOXYLATE-BINDING PROTEIN"/>
    <property type="match status" value="1"/>
</dbReference>
<dbReference type="Gene3D" id="3.40.190.150">
    <property type="entry name" value="Bordetella uptake gene, domain 1"/>
    <property type="match status" value="1"/>
</dbReference>
<dbReference type="SUPFAM" id="SSF53850">
    <property type="entry name" value="Periplasmic binding protein-like II"/>
    <property type="match status" value="1"/>
</dbReference>
<evidence type="ECO:0000313" key="2">
    <source>
        <dbReference type="EMBL" id="NYT49193.1"/>
    </source>
</evidence>
<keyword evidence="3" id="KW-1185">Reference proteome</keyword>
<dbReference type="Gene3D" id="3.40.190.10">
    <property type="entry name" value="Periplasmic binding protein-like II"/>
    <property type="match status" value="1"/>
</dbReference>
<evidence type="ECO:0000256" key="1">
    <source>
        <dbReference type="ARBA" id="ARBA00006987"/>
    </source>
</evidence>
<gene>
    <name evidence="2" type="ORF">H0A72_07705</name>
</gene>
<dbReference type="Pfam" id="PF03401">
    <property type="entry name" value="TctC"/>
    <property type="match status" value="1"/>
</dbReference>